<accession>A0ABV0SD88</accession>
<gene>
    <name evidence="1" type="ORF">XENOCAPTIV_030386</name>
</gene>
<evidence type="ECO:0000313" key="2">
    <source>
        <dbReference type="Proteomes" id="UP001434883"/>
    </source>
</evidence>
<proteinExistence type="predicted"/>
<evidence type="ECO:0000313" key="1">
    <source>
        <dbReference type="EMBL" id="MEQ2218165.1"/>
    </source>
</evidence>
<comment type="caution">
    <text evidence="1">The sequence shown here is derived from an EMBL/GenBank/DDBJ whole genome shotgun (WGS) entry which is preliminary data.</text>
</comment>
<protein>
    <submittedName>
        <fullName evidence="1">Uncharacterized protein</fullName>
    </submittedName>
</protein>
<name>A0ABV0SD88_9TELE</name>
<organism evidence="1 2">
    <name type="scientific">Xenoophorus captivus</name>
    <dbReference type="NCBI Taxonomy" id="1517983"/>
    <lineage>
        <taxon>Eukaryota</taxon>
        <taxon>Metazoa</taxon>
        <taxon>Chordata</taxon>
        <taxon>Craniata</taxon>
        <taxon>Vertebrata</taxon>
        <taxon>Euteleostomi</taxon>
        <taxon>Actinopterygii</taxon>
        <taxon>Neopterygii</taxon>
        <taxon>Teleostei</taxon>
        <taxon>Neoteleostei</taxon>
        <taxon>Acanthomorphata</taxon>
        <taxon>Ovalentaria</taxon>
        <taxon>Atherinomorphae</taxon>
        <taxon>Cyprinodontiformes</taxon>
        <taxon>Goodeidae</taxon>
        <taxon>Xenoophorus</taxon>
    </lineage>
</organism>
<keyword evidence="2" id="KW-1185">Reference proteome</keyword>
<reference evidence="1 2" key="1">
    <citation type="submission" date="2021-06" db="EMBL/GenBank/DDBJ databases">
        <authorList>
            <person name="Palmer J.M."/>
        </authorList>
    </citation>
    <scope>NUCLEOTIDE SEQUENCE [LARGE SCALE GENOMIC DNA]</scope>
    <source>
        <strain evidence="1 2">XC_2019</strain>
        <tissue evidence="1">Muscle</tissue>
    </source>
</reference>
<dbReference type="EMBL" id="JAHRIN010076556">
    <property type="protein sequence ID" value="MEQ2218165.1"/>
    <property type="molecule type" value="Genomic_DNA"/>
</dbReference>
<dbReference type="InterPro" id="IPR002049">
    <property type="entry name" value="LE_dom"/>
</dbReference>
<sequence length="109" mass="11649">MATFSDLSNTVFLQILDVCKFSSFVYKLNMNALLPACDCDPVGSLEGGVCDSHTNLDLGMISGQCRCKANCSDVQPGYFCAPLDYYKYEAEEATGLSPTDPSLPVSSAA</sequence>
<dbReference type="Gene3D" id="2.170.300.10">
    <property type="entry name" value="Tie2 ligand-binding domain superfamily"/>
    <property type="match status" value="1"/>
</dbReference>
<dbReference type="CDD" id="cd00055">
    <property type="entry name" value="EGF_Lam"/>
    <property type="match status" value="1"/>
</dbReference>
<dbReference type="Proteomes" id="UP001434883">
    <property type="component" value="Unassembled WGS sequence"/>
</dbReference>